<evidence type="ECO:0000313" key="19">
    <source>
        <dbReference type="EMBL" id="KAA6338656.1"/>
    </source>
</evidence>
<name>A0A5J4RXH8_9ZZZZ</name>
<dbReference type="GO" id="GO:0006260">
    <property type="term" value="P:DNA replication"/>
    <property type="evidence" value="ECO:0007669"/>
    <property type="project" value="UniProtKB-KW"/>
</dbReference>
<dbReference type="Pfam" id="PF00817">
    <property type="entry name" value="IMS"/>
    <property type="match status" value="1"/>
</dbReference>
<dbReference type="Pfam" id="PF21999">
    <property type="entry name" value="IMS_HHH_1"/>
    <property type="match status" value="1"/>
</dbReference>
<dbReference type="FunFam" id="3.30.1490.100:FF:000004">
    <property type="entry name" value="DNA polymerase IV"/>
    <property type="match status" value="1"/>
</dbReference>
<dbReference type="GO" id="GO:0003887">
    <property type="term" value="F:DNA-directed DNA polymerase activity"/>
    <property type="evidence" value="ECO:0007669"/>
    <property type="project" value="UniProtKB-KW"/>
</dbReference>
<dbReference type="Gene3D" id="3.30.70.270">
    <property type="match status" value="1"/>
</dbReference>
<comment type="cofactor">
    <cofactor evidence="1">
        <name>Mg(2+)</name>
        <dbReference type="ChEBI" id="CHEBI:18420"/>
    </cofactor>
</comment>
<evidence type="ECO:0000256" key="7">
    <source>
        <dbReference type="ARBA" id="ARBA00022490"/>
    </source>
</evidence>
<keyword evidence="10" id="KW-0235">DNA replication</keyword>
<dbReference type="Gene3D" id="1.10.150.20">
    <property type="entry name" value="5' to 3' exonuclease, C-terminal subdomain"/>
    <property type="match status" value="1"/>
</dbReference>
<keyword evidence="9 19" id="KW-0548">Nucleotidyltransferase</keyword>
<gene>
    <name evidence="19" type="ORF">EZS27_013360</name>
</gene>
<dbReference type="EMBL" id="SNRY01000598">
    <property type="protein sequence ID" value="KAA6338656.1"/>
    <property type="molecule type" value="Genomic_DNA"/>
</dbReference>
<feature type="domain" description="UmuC" evidence="18">
    <location>
        <begin position="4"/>
        <end position="184"/>
    </location>
</feature>
<proteinExistence type="inferred from homology"/>
<dbReference type="Gene3D" id="3.40.1170.60">
    <property type="match status" value="1"/>
</dbReference>
<dbReference type="EC" id="2.7.7.7" evidence="5"/>
<keyword evidence="6" id="KW-0515">Mutator protein</keyword>
<dbReference type="InterPro" id="IPR053848">
    <property type="entry name" value="IMS_HHH_1"/>
</dbReference>
<dbReference type="NCBIfam" id="NF002677">
    <property type="entry name" value="PRK02406.1"/>
    <property type="match status" value="1"/>
</dbReference>
<evidence type="ECO:0000256" key="5">
    <source>
        <dbReference type="ARBA" id="ARBA00012417"/>
    </source>
</evidence>
<dbReference type="AlphaFoldDB" id="A0A5J4RXH8"/>
<evidence type="ECO:0000256" key="11">
    <source>
        <dbReference type="ARBA" id="ARBA00022723"/>
    </source>
</evidence>
<dbReference type="InterPro" id="IPR022880">
    <property type="entry name" value="DNApol_IV"/>
</dbReference>
<comment type="similarity">
    <text evidence="3">Belongs to the DNA polymerase type-Y family.</text>
</comment>
<evidence type="ECO:0000256" key="2">
    <source>
        <dbReference type="ARBA" id="ARBA00004496"/>
    </source>
</evidence>
<dbReference type="SUPFAM" id="SSF56672">
    <property type="entry name" value="DNA/RNA polymerases"/>
    <property type="match status" value="1"/>
</dbReference>
<dbReference type="PROSITE" id="PS50173">
    <property type="entry name" value="UMUC"/>
    <property type="match status" value="1"/>
</dbReference>
<keyword evidence="13" id="KW-0460">Magnesium</keyword>
<keyword evidence="16" id="KW-0234">DNA repair</keyword>
<evidence type="ECO:0000256" key="12">
    <source>
        <dbReference type="ARBA" id="ARBA00022763"/>
    </source>
</evidence>
<evidence type="ECO:0000256" key="6">
    <source>
        <dbReference type="ARBA" id="ARBA00022457"/>
    </source>
</evidence>
<dbReference type="GO" id="GO:0003684">
    <property type="term" value="F:damaged DNA binding"/>
    <property type="evidence" value="ECO:0007669"/>
    <property type="project" value="InterPro"/>
</dbReference>
<evidence type="ECO:0000256" key="4">
    <source>
        <dbReference type="ARBA" id="ARBA00011245"/>
    </source>
</evidence>
<dbReference type="InterPro" id="IPR001126">
    <property type="entry name" value="UmuC"/>
</dbReference>
<keyword evidence="14" id="KW-0239">DNA-directed DNA polymerase</keyword>
<evidence type="ECO:0000256" key="15">
    <source>
        <dbReference type="ARBA" id="ARBA00023125"/>
    </source>
</evidence>
<evidence type="ECO:0000259" key="18">
    <source>
        <dbReference type="PROSITE" id="PS50173"/>
    </source>
</evidence>
<dbReference type="Gene3D" id="3.30.1490.100">
    <property type="entry name" value="DNA polymerase, Y-family, little finger domain"/>
    <property type="match status" value="1"/>
</dbReference>
<evidence type="ECO:0000256" key="3">
    <source>
        <dbReference type="ARBA" id="ARBA00010945"/>
    </source>
</evidence>
<dbReference type="GO" id="GO:0046872">
    <property type="term" value="F:metal ion binding"/>
    <property type="evidence" value="ECO:0007669"/>
    <property type="project" value="UniProtKB-KW"/>
</dbReference>
<dbReference type="GO" id="GO:0006281">
    <property type="term" value="P:DNA repair"/>
    <property type="evidence" value="ECO:0007669"/>
    <property type="project" value="UniProtKB-KW"/>
</dbReference>
<keyword evidence="15" id="KW-0238">DNA-binding</keyword>
<dbReference type="InterPro" id="IPR043502">
    <property type="entry name" value="DNA/RNA_pol_sf"/>
</dbReference>
<sequence length="355" mass="40615">MRKIIHIDMDAFYASVEQRDNEALRGKPVAVGYSEARGVVATASYEARKFGVHSAMPSLTARNKCPQLIFVPPRFEIYHEVSAQIREIFLEYTDLVEPLSLDEAFLDVSINHKNNPSAGLIAKEIQQRIFEKTRLRASAGVSVNKFLAKIASDWKKPNGFFVIPPEEAERFAENLKIEQFYGVGKVTAQKMHENHIFTGYDLKQRSQAELVKLFGKAGHSLYLNARGIDEREVEPNRITKSISNETTFLQDKTNRTLLIVELYHLAKEVMERMNEEKFYGKTITIKVKYADFKIITRSKTLPQKITGFEQLWSHAREMMKQIDLSGQPIRLLGLGISNADNEPNKRYTQIELGLF</sequence>
<dbReference type="GO" id="GO:0009432">
    <property type="term" value="P:SOS response"/>
    <property type="evidence" value="ECO:0007669"/>
    <property type="project" value="TreeGrafter"/>
</dbReference>
<comment type="catalytic activity">
    <reaction evidence="17">
        <text>DNA(n) + a 2'-deoxyribonucleoside 5'-triphosphate = DNA(n+1) + diphosphate</text>
        <dbReference type="Rhea" id="RHEA:22508"/>
        <dbReference type="Rhea" id="RHEA-COMP:17339"/>
        <dbReference type="Rhea" id="RHEA-COMP:17340"/>
        <dbReference type="ChEBI" id="CHEBI:33019"/>
        <dbReference type="ChEBI" id="CHEBI:61560"/>
        <dbReference type="ChEBI" id="CHEBI:173112"/>
        <dbReference type="EC" id="2.7.7.7"/>
    </reaction>
</comment>
<evidence type="ECO:0000256" key="8">
    <source>
        <dbReference type="ARBA" id="ARBA00022679"/>
    </source>
</evidence>
<comment type="subcellular location">
    <subcellularLocation>
        <location evidence="2">Cytoplasm</location>
    </subcellularLocation>
</comment>
<keyword evidence="11" id="KW-0479">Metal-binding</keyword>
<dbReference type="InterPro" id="IPR050116">
    <property type="entry name" value="DNA_polymerase-Y"/>
</dbReference>
<reference evidence="19" key="1">
    <citation type="submission" date="2019-03" db="EMBL/GenBank/DDBJ databases">
        <title>Single cell metagenomics reveals metabolic interactions within the superorganism composed of flagellate Streblomastix strix and complex community of Bacteroidetes bacteria on its surface.</title>
        <authorList>
            <person name="Treitli S.C."/>
            <person name="Kolisko M."/>
            <person name="Husnik F."/>
            <person name="Keeling P."/>
            <person name="Hampl V."/>
        </authorList>
    </citation>
    <scope>NUCLEOTIDE SEQUENCE</scope>
    <source>
        <strain evidence="19">STM</strain>
    </source>
</reference>
<dbReference type="InterPro" id="IPR036775">
    <property type="entry name" value="DNA_pol_Y-fam_lit_finger_sf"/>
</dbReference>
<evidence type="ECO:0000256" key="9">
    <source>
        <dbReference type="ARBA" id="ARBA00022695"/>
    </source>
</evidence>
<dbReference type="InterPro" id="IPR043128">
    <property type="entry name" value="Rev_trsase/Diguanyl_cyclase"/>
</dbReference>
<dbReference type="CDD" id="cd03586">
    <property type="entry name" value="PolY_Pol_IV_kappa"/>
    <property type="match status" value="1"/>
</dbReference>
<comment type="subunit">
    <text evidence="4">Monomer.</text>
</comment>
<evidence type="ECO:0000256" key="16">
    <source>
        <dbReference type="ARBA" id="ARBA00023204"/>
    </source>
</evidence>
<accession>A0A5J4RXH8</accession>
<evidence type="ECO:0000256" key="14">
    <source>
        <dbReference type="ARBA" id="ARBA00022932"/>
    </source>
</evidence>
<keyword evidence="8 19" id="KW-0808">Transferase</keyword>
<dbReference type="InterPro" id="IPR017961">
    <property type="entry name" value="DNA_pol_Y-fam_little_finger"/>
</dbReference>
<keyword evidence="12" id="KW-0227">DNA damage</keyword>
<protein>
    <recommendedName>
        <fullName evidence="5">DNA-directed DNA polymerase</fullName>
        <ecNumber evidence="5">2.7.7.7</ecNumber>
    </recommendedName>
</protein>
<dbReference type="HAMAP" id="MF_01113">
    <property type="entry name" value="DNApol_IV"/>
    <property type="match status" value="1"/>
</dbReference>
<organism evidence="19">
    <name type="scientific">termite gut metagenome</name>
    <dbReference type="NCBI Taxonomy" id="433724"/>
    <lineage>
        <taxon>unclassified sequences</taxon>
        <taxon>metagenomes</taxon>
        <taxon>organismal metagenomes</taxon>
    </lineage>
</organism>
<comment type="caution">
    <text evidence="19">The sequence shown here is derived from an EMBL/GenBank/DDBJ whole genome shotgun (WGS) entry which is preliminary data.</text>
</comment>
<evidence type="ECO:0000256" key="17">
    <source>
        <dbReference type="ARBA" id="ARBA00049244"/>
    </source>
</evidence>
<evidence type="ECO:0000256" key="10">
    <source>
        <dbReference type="ARBA" id="ARBA00022705"/>
    </source>
</evidence>
<dbReference type="SUPFAM" id="SSF100879">
    <property type="entry name" value="Lesion bypass DNA polymerase (Y-family), little finger domain"/>
    <property type="match status" value="1"/>
</dbReference>
<dbReference type="GO" id="GO:0005829">
    <property type="term" value="C:cytosol"/>
    <property type="evidence" value="ECO:0007669"/>
    <property type="project" value="TreeGrafter"/>
</dbReference>
<dbReference type="PANTHER" id="PTHR11076">
    <property type="entry name" value="DNA REPAIR POLYMERASE UMUC / TRANSFERASE FAMILY MEMBER"/>
    <property type="match status" value="1"/>
</dbReference>
<dbReference type="PANTHER" id="PTHR11076:SF33">
    <property type="entry name" value="DNA POLYMERASE KAPPA"/>
    <property type="match status" value="1"/>
</dbReference>
<keyword evidence="7" id="KW-0963">Cytoplasm</keyword>
<dbReference type="FunFam" id="3.40.1170.60:FF:000001">
    <property type="entry name" value="DNA polymerase IV"/>
    <property type="match status" value="1"/>
</dbReference>
<dbReference type="NCBIfam" id="NF010731">
    <property type="entry name" value="PRK14133.1"/>
    <property type="match status" value="1"/>
</dbReference>
<dbReference type="GO" id="GO:0042276">
    <property type="term" value="P:error-prone translesion synthesis"/>
    <property type="evidence" value="ECO:0007669"/>
    <property type="project" value="TreeGrafter"/>
</dbReference>
<evidence type="ECO:0000256" key="1">
    <source>
        <dbReference type="ARBA" id="ARBA00001946"/>
    </source>
</evidence>
<evidence type="ECO:0000256" key="13">
    <source>
        <dbReference type="ARBA" id="ARBA00022842"/>
    </source>
</evidence>
<dbReference type="Pfam" id="PF11799">
    <property type="entry name" value="IMS_C"/>
    <property type="match status" value="1"/>
</dbReference>